<dbReference type="STRING" id="486698.AWC22_02250"/>
<evidence type="ECO:0000313" key="5">
    <source>
        <dbReference type="Proteomes" id="UP000193087"/>
    </source>
</evidence>
<dbReference type="GO" id="GO:0052572">
    <property type="term" value="P:response to host immune response"/>
    <property type="evidence" value="ECO:0007669"/>
    <property type="project" value="TreeGrafter"/>
</dbReference>
<dbReference type="Pfam" id="PF00823">
    <property type="entry name" value="PPE"/>
    <property type="match status" value="1"/>
</dbReference>
<dbReference type="Gene3D" id="1.20.1260.20">
    <property type="entry name" value="PPE superfamily"/>
    <property type="match status" value="1"/>
</dbReference>
<reference evidence="4 5" key="1">
    <citation type="submission" date="2016-01" db="EMBL/GenBank/DDBJ databases">
        <title>The new phylogeny of the genus Mycobacterium.</title>
        <authorList>
            <person name="Tarcisio F."/>
            <person name="Conor M."/>
            <person name="Antonella G."/>
            <person name="Elisabetta G."/>
            <person name="Giulia F.S."/>
            <person name="Sara T."/>
            <person name="Anna F."/>
            <person name="Clotilde B."/>
            <person name="Roberto B."/>
            <person name="Veronica D.S."/>
            <person name="Fabio R."/>
            <person name="Monica P."/>
            <person name="Olivier J."/>
            <person name="Enrico T."/>
            <person name="Nicola S."/>
        </authorList>
    </citation>
    <scope>NUCLEOTIDE SEQUENCE [LARGE SCALE GENOMIC DNA]</scope>
    <source>
        <strain evidence="4 5">DSM 45176</strain>
    </source>
</reference>
<evidence type="ECO:0000259" key="2">
    <source>
        <dbReference type="Pfam" id="PF00823"/>
    </source>
</evidence>
<evidence type="ECO:0000256" key="1">
    <source>
        <dbReference type="ARBA" id="ARBA00010652"/>
    </source>
</evidence>
<feature type="domain" description="PPE family C-terminal" evidence="3">
    <location>
        <begin position="306"/>
        <end position="386"/>
    </location>
</feature>
<dbReference type="InterPro" id="IPR022171">
    <property type="entry name" value="PPE_C"/>
</dbReference>
<evidence type="ECO:0008006" key="6">
    <source>
        <dbReference type="Google" id="ProtNLM"/>
    </source>
</evidence>
<proteinExistence type="inferred from homology"/>
<dbReference type="EMBL" id="LQPQ01000191">
    <property type="protein sequence ID" value="ORW66005.1"/>
    <property type="molecule type" value="Genomic_DNA"/>
</dbReference>
<sequence length="390" mass="37965">MDFGALPPEVNSARMYAGPGSAPMLAAASAWNGLAAELTAAAADYDAVVTTLSSEEWLGPASASMAEAVTPYVAWLSTTAAQAQQAAKQAAAAAAAFEAAFGSVVPPPLIAANRAALTSLVSTNVLGLNAAAIAANEAQYCEMWAQDAMAMYGYAGSSARALAVTPFAAPPQTASPAASAVQGAAVAQSVGTAAGAVESTLSQLLSALPSALQGLSSPISSIFAAAGASPTPGWLQWLMNWYLPVSQLLYNTTGLPYFGIGIGNSLITSARAMGMIGPEVTDAAAAAPAAAAASGAASMGGAGPVAAGLGNAAGVGKLSVPPAWAGSGPAPSAVRPPLLRVDQIVEPPDVGGAGNLLGGMPLAGAGAGAAGSGPRYGFRPTVMTRPPFAG</sequence>
<gene>
    <name evidence="4" type="ORF">AWC22_02250</name>
</gene>
<name>A0A1X2BQQ8_9MYCO</name>
<protein>
    <recommendedName>
        <fullName evidence="6">PPE family protein PPE29</fullName>
    </recommendedName>
</protein>
<dbReference type="InterPro" id="IPR038332">
    <property type="entry name" value="PPE_sf"/>
</dbReference>
<dbReference type="SUPFAM" id="SSF140459">
    <property type="entry name" value="PE/PPE dimer-like"/>
    <property type="match status" value="1"/>
</dbReference>
<feature type="domain" description="PPE" evidence="2">
    <location>
        <begin position="2"/>
        <end position="164"/>
    </location>
</feature>
<accession>A0A1X2BQQ8</accession>
<organism evidence="4 5">
    <name type="scientific">Mycobacterium riyadhense</name>
    <dbReference type="NCBI Taxonomy" id="486698"/>
    <lineage>
        <taxon>Bacteria</taxon>
        <taxon>Bacillati</taxon>
        <taxon>Actinomycetota</taxon>
        <taxon>Actinomycetes</taxon>
        <taxon>Mycobacteriales</taxon>
        <taxon>Mycobacteriaceae</taxon>
        <taxon>Mycobacterium</taxon>
    </lineage>
</organism>
<evidence type="ECO:0000313" key="4">
    <source>
        <dbReference type="EMBL" id="ORW66005.1"/>
    </source>
</evidence>
<dbReference type="GeneID" id="93497472"/>
<dbReference type="PANTHER" id="PTHR46766">
    <property type="entry name" value="GLUTAMINE-RICH PROTEIN 2"/>
    <property type="match status" value="1"/>
</dbReference>
<dbReference type="Pfam" id="PF12484">
    <property type="entry name" value="PPE-SVP"/>
    <property type="match status" value="1"/>
</dbReference>
<comment type="caution">
    <text evidence="4">The sequence shown here is derived from an EMBL/GenBank/DDBJ whole genome shotgun (WGS) entry which is preliminary data.</text>
</comment>
<evidence type="ECO:0000259" key="3">
    <source>
        <dbReference type="Pfam" id="PF12484"/>
    </source>
</evidence>
<dbReference type="AlphaFoldDB" id="A0A1X2BQQ8"/>
<dbReference type="OrthoDB" id="4727494at2"/>
<comment type="similarity">
    <text evidence="1">Belongs to the mycobacterial PPE family.</text>
</comment>
<dbReference type="RefSeq" id="WP_085252437.1">
    <property type="nucleotide sequence ID" value="NZ_CAJMWI010000001.1"/>
</dbReference>
<dbReference type="InterPro" id="IPR000030">
    <property type="entry name" value="PPE_dom"/>
</dbReference>
<keyword evidence="5" id="KW-1185">Reference proteome</keyword>
<dbReference type="FunFam" id="1.20.1260.20:FF:000001">
    <property type="entry name" value="PPE family protein PPE41"/>
    <property type="match status" value="1"/>
</dbReference>
<dbReference type="PANTHER" id="PTHR46766:SF1">
    <property type="entry name" value="GLUTAMINE-RICH PROTEIN 2"/>
    <property type="match status" value="1"/>
</dbReference>
<dbReference type="Proteomes" id="UP000193087">
    <property type="component" value="Unassembled WGS sequence"/>
</dbReference>